<gene>
    <name evidence="1" type="ORF">I79_000847</name>
</gene>
<evidence type="ECO:0000313" key="1">
    <source>
        <dbReference type="EMBL" id="EGV96057.1"/>
    </source>
</evidence>
<accession>G3GT73</accession>
<dbReference type="InParanoid" id="G3GT73"/>
<dbReference type="EMBL" id="JH000017">
    <property type="protein sequence ID" value="EGV96057.1"/>
    <property type="molecule type" value="Genomic_DNA"/>
</dbReference>
<dbReference type="Proteomes" id="UP000001075">
    <property type="component" value="Unassembled WGS sequence"/>
</dbReference>
<organism evidence="1 2">
    <name type="scientific">Cricetulus griseus</name>
    <name type="common">Chinese hamster</name>
    <name type="synonym">Cricetulus barabensis griseus</name>
    <dbReference type="NCBI Taxonomy" id="10029"/>
    <lineage>
        <taxon>Eukaryota</taxon>
        <taxon>Metazoa</taxon>
        <taxon>Chordata</taxon>
        <taxon>Craniata</taxon>
        <taxon>Vertebrata</taxon>
        <taxon>Euteleostomi</taxon>
        <taxon>Mammalia</taxon>
        <taxon>Eutheria</taxon>
        <taxon>Euarchontoglires</taxon>
        <taxon>Glires</taxon>
        <taxon>Rodentia</taxon>
        <taxon>Myomorpha</taxon>
        <taxon>Muroidea</taxon>
        <taxon>Cricetidae</taxon>
        <taxon>Cricetinae</taxon>
        <taxon>Cricetulus</taxon>
    </lineage>
</organism>
<evidence type="ECO:0000313" key="2">
    <source>
        <dbReference type="Proteomes" id="UP000001075"/>
    </source>
</evidence>
<name>G3GT73_CRIGR</name>
<sequence>MQPSELGCGKQSIPNHLRTALVAPVHNLVEEDEKYGAGYFHVSGEADIIG</sequence>
<reference evidence="2" key="1">
    <citation type="journal article" date="2011" name="Nat. Biotechnol.">
        <title>The genomic sequence of the Chinese hamster ovary (CHO)-K1 cell line.</title>
        <authorList>
            <person name="Xu X."/>
            <person name="Nagarajan H."/>
            <person name="Lewis N.E."/>
            <person name="Pan S."/>
            <person name="Cai Z."/>
            <person name="Liu X."/>
            <person name="Chen W."/>
            <person name="Xie M."/>
            <person name="Wang W."/>
            <person name="Hammond S."/>
            <person name="Andersen M.R."/>
            <person name="Neff N."/>
            <person name="Passarelli B."/>
            <person name="Koh W."/>
            <person name="Fan H.C."/>
            <person name="Wang J."/>
            <person name="Gui Y."/>
            <person name="Lee K.H."/>
            <person name="Betenbaugh M.J."/>
            <person name="Quake S.R."/>
            <person name="Famili I."/>
            <person name="Palsson B.O."/>
            <person name="Wang J."/>
        </authorList>
    </citation>
    <scope>NUCLEOTIDE SEQUENCE [LARGE SCALE GENOMIC DNA]</scope>
    <source>
        <strain evidence="2">CHO K1 cell line</strain>
    </source>
</reference>
<proteinExistence type="predicted"/>
<protein>
    <submittedName>
        <fullName evidence="1">Uncharacterized protein</fullName>
    </submittedName>
</protein>
<dbReference type="AlphaFoldDB" id="G3GT73"/>